<reference evidence="1" key="1">
    <citation type="submission" date="2022-11" db="EMBL/GenBank/DDBJ databases">
        <authorList>
            <person name="Kikuchi T."/>
        </authorList>
    </citation>
    <scope>NUCLEOTIDE SEQUENCE</scope>
    <source>
        <strain evidence="1">PS1010</strain>
    </source>
</reference>
<protein>
    <submittedName>
        <fullName evidence="1">Uncharacterized protein</fullName>
    </submittedName>
</protein>
<comment type="caution">
    <text evidence="1">The sequence shown here is derived from an EMBL/GenBank/DDBJ whole genome shotgun (WGS) entry which is preliminary data.</text>
</comment>
<proteinExistence type="predicted"/>
<gene>
    <name evidence="1" type="ORF">CAMP_LOCUS14120</name>
</gene>
<dbReference type="AlphaFoldDB" id="A0A9P1IY10"/>
<evidence type="ECO:0000313" key="2">
    <source>
        <dbReference type="Proteomes" id="UP001152747"/>
    </source>
</evidence>
<dbReference type="Proteomes" id="UP001152747">
    <property type="component" value="Unassembled WGS sequence"/>
</dbReference>
<keyword evidence="2" id="KW-1185">Reference proteome</keyword>
<organism evidence="1 2">
    <name type="scientific">Caenorhabditis angaria</name>
    <dbReference type="NCBI Taxonomy" id="860376"/>
    <lineage>
        <taxon>Eukaryota</taxon>
        <taxon>Metazoa</taxon>
        <taxon>Ecdysozoa</taxon>
        <taxon>Nematoda</taxon>
        <taxon>Chromadorea</taxon>
        <taxon>Rhabditida</taxon>
        <taxon>Rhabditina</taxon>
        <taxon>Rhabditomorpha</taxon>
        <taxon>Rhabditoidea</taxon>
        <taxon>Rhabditidae</taxon>
        <taxon>Peloderinae</taxon>
        <taxon>Caenorhabditis</taxon>
    </lineage>
</organism>
<sequence length="214" mass="25490">MARCKTSRGNRKLQIRIRRGYHILQGCEVHRKRFQVNIAKIPQLETRIDWNYGEFREQRILIGGEFDEDDMNLIDGNRSEFSILYRGLSKATIEELKNSFNNAEKWMSFRNENDNVEKFREKRDRLFDDYFYKLLEGINDQSSNSLNSKQKSKLRFRENFVIEEGAKENDPDLKVRKMEIEEKNNGIIFVKEISTMWGQILNISKHLLTIDDEA</sequence>
<evidence type="ECO:0000313" key="1">
    <source>
        <dbReference type="EMBL" id="CAI5451483.1"/>
    </source>
</evidence>
<accession>A0A9P1IY10</accession>
<dbReference type="EMBL" id="CANHGI010000005">
    <property type="protein sequence ID" value="CAI5451483.1"/>
    <property type="molecule type" value="Genomic_DNA"/>
</dbReference>
<name>A0A9P1IY10_9PELO</name>